<protein>
    <recommendedName>
        <fullName evidence="4">Phospholipid/glycerol acyltransferase domain-containing protein</fullName>
    </recommendedName>
</protein>
<evidence type="ECO:0000313" key="2">
    <source>
        <dbReference type="EMBL" id="OHA18810.1"/>
    </source>
</evidence>
<dbReference type="AlphaFoldDB" id="A0A1G2M4H0"/>
<name>A0A1G2M4H0_9BACT</name>
<reference evidence="2 3" key="1">
    <citation type="journal article" date="2016" name="Nat. Commun.">
        <title>Thousands of microbial genomes shed light on interconnected biogeochemical processes in an aquifer system.</title>
        <authorList>
            <person name="Anantharaman K."/>
            <person name="Brown C.T."/>
            <person name="Hug L.A."/>
            <person name="Sharon I."/>
            <person name="Castelle C.J."/>
            <person name="Probst A.J."/>
            <person name="Thomas B.C."/>
            <person name="Singh A."/>
            <person name="Wilkins M.J."/>
            <person name="Karaoz U."/>
            <person name="Brodie E.L."/>
            <person name="Williams K.H."/>
            <person name="Hubbard S.S."/>
            <person name="Banfield J.F."/>
        </authorList>
    </citation>
    <scope>NUCLEOTIDE SEQUENCE [LARGE SCALE GENOMIC DNA]</scope>
</reference>
<dbReference type="Proteomes" id="UP000178873">
    <property type="component" value="Unassembled WGS sequence"/>
</dbReference>
<accession>A0A1G2M4H0</accession>
<evidence type="ECO:0000313" key="3">
    <source>
        <dbReference type="Proteomes" id="UP000178873"/>
    </source>
</evidence>
<dbReference type="SUPFAM" id="SSF69593">
    <property type="entry name" value="Glycerol-3-phosphate (1)-acyltransferase"/>
    <property type="match status" value="1"/>
</dbReference>
<feature type="region of interest" description="Disordered" evidence="1">
    <location>
        <begin position="1"/>
        <end position="23"/>
    </location>
</feature>
<dbReference type="EMBL" id="MHRF01000001">
    <property type="protein sequence ID" value="OHA18810.1"/>
    <property type="molecule type" value="Genomic_DNA"/>
</dbReference>
<evidence type="ECO:0008006" key="4">
    <source>
        <dbReference type="Google" id="ProtNLM"/>
    </source>
</evidence>
<organism evidence="2 3">
    <name type="scientific">Candidatus Taylorbacteria bacterium RIFCSPHIGHO2_01_FULL_46_22b</name>
    <dbReference type="NCBI Taxonomy" id="1802301"/>
    <lineage>
        <taxon>Bacteria</taxon>
        <taxon>Candidatus Tayloriibacteriota</taxon>
    </lineage>
</organism>
<dbReference type="STRING" id="1802301.A2664_04880"/>
<proteinExistence type="predicted"/>
<comment type="caution">
    <text evidence="2">The sequence shown here is derived from an EMBL/GenBank/DDBJ whole genome shotgun (WGS) entry which is preliminary data.</text>
</comment>
<sequence length="285" mass="31474">MNSEQYPASLPNNSEHKKEKKGTPKRLLLALEVNIRPLIGEISVSGRENLEILPPDRKVVVATTHISDLDIPLVVKTLGSDFDMAISDVSTHHHFFEDPMGNASITVAGKENFFPIDYKKRVGGKDARFNPNNFVAMRDAMESGKEIVVSAHNPSETGGLTRGGVGAVYLSQIADAVLLPVAVDMKSKEPFLVGKNMLDKIRERPDVDVLIGKPIELTSIKGIGEYQEIFDKRRNGEKLSAEEVARFKQLSSSLREQSEILMRSLAALLPDEKRGSYSEHVPDSQ</sequence>
<evidence type="ECO:0000256" key="1">
    <source>
        <dbReference type="SAM" id="MobiDB-lite"/>
    </source>
</evidence>
<gene>
    <name evidence="2" type="ORF">A2664_04880</name>
</gene>
<feature type="compositionally biased region" description="Polar residues" evidence="1">
    <location>
        <begin position="1"/>
        <end position="13"/>
    </location>
</feature>